<dbReference type="InterPro" id="IPR032675">
    <property type="entry name" value="LRR_dom_sf"/>
</dbReference>
<gene>
    <name evidence="1" type="ORF">G6011_03238</name>
</gene>
<dbReference type="AlphaFoldDB" id="A0AAD4IEG6"/>
<dbReference type="SUPFAM" id="SSF52047">
    <property type="entry name" value="RNI-like"/>
    <property type="match status" value="1"/>
</dbReference>
<comment type="caution">
    <text evidence="1">The sequence shown here is derived from an EMBL/GenBank/DDBJ whole genome shotgun (WGS) entry which is preliminary data.</text>
</comment>
<evidence type="ECO:0000313" key="1">
    <source>
        <dbReference type="EMBL" id="KAG9193203.1"/>
    </source>
</evidence>
<reference evidence="1" key="1">
    <citation type="submission" date="2021-07" db="EMBL/GenBank/DDBJ databases">
        <title>Genome Resource of American Ginseng Black Spot Pathogen Alternaria panax.</title>
        <authorList>
            <person name="Qiu C."/>
            <person name="Wang W."/>
            <person name="Liu Z."/>
        </authorList>
    </citation>
    <scope>NUCLEOTIDE SEQUENCE</scope>
    <source>
        <strain evidence="1">BNCC115425</strain>
    </source>
</reference>
<dbReference type="Gene3D" id="3.80.10.10">
    <property type="entry name" value="Ribonuclease Inhibitor"/>
    <property type="match status" value="1"/>
</dbReference>
<dbReference type="Proteomes" id="UP001199106">
    <property type="component" value="Unassembled WGS sequence"/>
</dbReference>
<proteinExistence type="predicted"/>
<name>A0AAD4IEG6_9PLEO</name>
<accession>A0AAD4IEG6</accession>
<evidence type="ECO:0008006" key="3">
    <source>
        <dbReference type="Google" id="ProtNLM"/>
    </source>
</evidence>
<evidence type="ECO:0000313" key="2">
    <source>
        <dbReference type="Proteomes" id="UP001199106"/>
    </source>
</evidence>
<protein>
    <recommendedName>
        <fullName evidence="3">F-box domain-containing protein</fullName>
    </recommendedName>
</protein>
<keyword evidence="2" id="KW-1185">Reference proteome</keyword>
<dbReference type="EMBL" id="JAANER010000002">
    <property type="protein sequence ID" value="KAG9193203.1"/>
    <property type="molecule type" value="Genomic_DNA"/>
</dbReference>
<organism evidence="1 2">
    <name type="scientific">Alternaria panax</name>
    <dbReference type="NCBI Taxonomy" id="48097"/>
    <lineage>
        <taxon>Eukaryota</taxon>
        <taxon>Fungi</taxon>
        <taxon>Dikarya</taxon>
        <taxon>Ascomycota</taxon>
        <taxon>Pezizomycotina</taxon>
        <taxon>Dothideomycetes</taxon>
        <taxon>Pleosporomycetidae</taxon>
        <taxon>Pleosporales</taxon>
        <taxon>Pleosporineae</taxon>
        <taxon>Pleosporaceae</taxon>
        <taxon>Alternaria</taxon>
        <taxon>Alternaria sect. Panax</taxon>
    </lineage>
</organism>
<sequence>MRSTRVDSLMNSSPTSTLRKTLTLPDLCDDVLLLICDFLDHNHNQLPLKRLSLANRRLRTLLAPQLFKTIRVIAPLKTLDTNVLIPHLQQHIQTLKMDMFGSLWWWCSGAYVSSSDAIDLFTFIQSLPQLKTLEVKMMSRSLDVFTAAFTDSELLDSGLGEALFELKGVVKLVVNSSAAFLVERCPDLKTLVLKGKSDGEDCAMEKYTELHGLFETVPSPSLRMRNDGGSCFQCAKVLTSFDGSAAWSSTEVAFLTTTFPHLRHLVLRSDSYCYRADVASIMRILGQGLRQLKTLQMSKIEYLDMGYRGVWKRAVMECKTEEARRALWEGNERRRVEAENEVARLAFSGIEALHELWVGKRRVARRLVRFNEEKRDGWMWEREADSVGDYALVGTMWAKYQKEREGVVERSELGM</sequence>